<reference evidence="1" key="1">
    <citation type="journal article" date="2021" name="Proc. Natl. Acad. Sci. U.S.A.">
        <title>A Catalog of Tens of Thousands of Viruses from Human Metagenomes Reveals Hidden Associations with Chronic Diseases.</title>
        <authorList>
            <person name="Tisza M.J."/>
            <person name="Buck C.B."/>
        </authorList>
    </citation>
    <scope>NUCLEOTIDE SEQUENCE</scope>
    <source>
        <strain evidence="1">CtnR15</strain>
    </source>
</reference>
<organism evidence="1">
    <name type="scientific">Siphoviridae sp. ctnR15</name>
    <dbReference type="NCBI Taxonomy" id="2827938"/>
    <lineage>
        <taxon>Viruses</taxon>
        <taxon>Duplodnaviria</taxon>
        <taxon>Heunggongvirae</taxon>
        <taxon>Uroviricota</taxon>
        <taxon>Caudoviricetes</taxon>
    </lineage>
</organism>
<sequence>MSVSPRAPQKGPRALACYRCWWGELAMFG</sequence>
<accession>A0A8S5T1C6</accession>
<protein>
    <submittedName>
        <fullName evidence="1">Uncharacterized protein</fullName>
    </submittedName>
</protein>
<name>A0A8S5T1C6_9CAUD</name>
<proteinExistence type="predicted"/>
<evidence type="ECO:0000313" key="1">
    <source>
        <dbReference type="EMBL" id="DAF57164.1"/>
    </source>
</evidence>
<dbReference type="EMBL" id="BK032729">
    <property type="protein sequence ID" value="DAF57164.1"/>
    <property type="molecule type" value="Genomic_DNA"/>
</dbReference>